<evidence type="ECO:0000313" key="2">
    <source>
        <dbReference type="Proteomes" id="UP000790347"/>
    </source>
</evidence>
<reference evidence="1" key="2">
    <citation type="journal article" date="2022" name="Res Sq">
        <title>Comparative Genomics Reveals Insights into the Divergent Evolution of Astigmatic Mites and Household Pest Adaptations.</title>
        <authorList>
            <person name="Xiong Q."/>
            <person name="Wan A.T.-Y."/>
            <person name="Liu X.-Y."/>
            <person name="Fung C.S.-H."/>
            <person name="Xiao X."/>
            <person name="Malainual N."/>
            <person name="Hou J."/>
            <person name="Wang L."/>
            <person name="Wang M."/>
            <person name="Yang K."/>
            <person name="Cui Y."/>
            <person name="Leung E."/>
            <person name="Nong W."/>
            <person name="Shin S.-K."/>
            <person name="Au S."/>
            <person name="Jeong K.Y."/>
            <person name="Chew F.T."/>
            <person name="Hui J."/>
            <person name="Leung T.F."/>
            <person name="Tungtrongchitr A."/>
            <person name="Zhong N."/>
            <person name="Liu Z."/>
            <person name="Tsui S."/>
        </authorList>
    </citation>
    <scope>NUCLEOTIDE SEQUENCE</scope>
    <source>
        <strain evidence="1">Derf</strain>
        <tissue evidence="1">Whole organism</tissue>
    </source>
</reference>
<protein>
    <submittedName>
        <fullName evidence="1">Uncharacterized protein</fullName>
    </submittedName>
</protein>
<organism evidence="1 2">
    <name type="scientific">Dermatophagoides farinae</name>
    <name type="common">American house dust mite</name>
    <dbReference type="NCBI Taxonomy" id="6954"/>
    <lineage>
        <taxon>Eukaryota</taxon>
        <taxon>Metazoa</taxon>
        <taxon>Ecdysozoa</taxon>
        <taxon>Arthropoda</taxon>
        <taxon>Chelicerata</taxon>
        <taxon>Arachnida</taxon>
        <taxon>Acari</taxon>
        <taxon>Acariformes</taxon>
        <taxon>Sarcoptiformes</taxon>
        <taxon>Astigmata</taxon>
        <taxon>Psoroptidia</taxon>
        <taxon>Analgoidea</taxon>
        <taxon>Pyroglyphidae</taxon>
        <taxon>Dermatophagoidinae</taxon>
        <taxon>Dermatophagoides</taxon>
    </lineage>
</organism>
<dbReference type="Proteomes" id="UP000790347">
    <property type="component" value="Unassembled WGS sequence"/>
</dbReference>
<proteinExistence type="predicted"/>
<dbReference type="EMBL" id="ASGP02000002">
    <property type="protein sequence ID" value="KAH9522384.1"/>
    <property type="molecule type" value="Genomic_DNA"/>
</dbReference>
<name>A0A922L764_DERFA</name>
<comment type="caution">
    <text evidence="1">The sequence shown here is derived from an EMBL/GenBank/DDBJ whole genome shotgun (WGS) entry which is preliminary data.</text>
</comment>
<sequence>MNENCESRKDNTDENEEEINIIEKTIGEKYPGPGFNCFNNCALGDLMVRIKLKKLKGGQGFSENFVKDLN</sequence>
<accession>A0A922L764</accession>
<evidence type="ECO:0000313" key="1">
    <source>
        <dbReference type="EMBL" id="KAH9522384.1"/>
    </source>
</evidence>
<keyword evidence="2" id="KW-1185">Reference proteome</keyword>
<reference evidence="1" key="1">
    <citation type="submission" date="2013-05" db="EMBL/GenBank/DDBJ databases">
        <authorList>
            <person name="Yim A.K.Y."/>
            <person name="Chan T.F."/>
            <person name="Ji K.M."/>
            <person name="Liu X.Y."/>
            <person name="Zhou J.W."/>
            <person name="Li R.Q."/>
            <person name="Yang K.Y."/>
            <person name="Li J."/>
            <person name="Li M."/>
            <person name="Law P.T.W."/>
            <person name="Wu Y.L."/>
            <person name="Cai Z.L."/>
            <person name="Qin H."/>
            <person name="Bao Y."/>
            <person name="Leung R.K.K."/>
            <person name="Ng P.K.S."/>
            <person name="Zou J."/>
            <person name="Zhong X.J."/>
            <person name="Ran P.X."/>
            <person name="Zhong N.S."/>
            <person name="Liu Z.G."/>
            <person name="Tsui S.K.W."/>
        </authorList>
    </citation>
    <scope>NUCLEOTIDE SEQUENCE</scope>
    <source>
        <strain evidence="1">Derf</strain>
        <tissue evidence="1">Whole organism</tissue>
    </source>
</reference>
<gene>
    <name evidence="1" type="ORF">DERF_005963</name>
</gene>
<dbReference type="AlphaFoldDB" id="A0A922L764"/>